<evidence type="ECO:0000256" key="6">
    <source>
        <dbReference type="RuleBase" id="RU003909"/>
    </source>
</evidence>
<evidence type="ECO:0000256" key="3">
    <source>
        <dbReference type="ARBA" id="ARBA00022490"/>
    </source>
</evidence>
<dbReference type="PROSITE" id="PS00414">
    <property type="entry name" value="PROFILIN"/>
    <property type="match status" value="1"/>
</dbReference>
<dbReference type="InterPro" id="IPR048278">
    <property type="entry name" value="PFN"/>
</dbReference>
<accession>A0A5N6W6L2</accession>
<dbReference type="PRINTS" id="PR00392">
    <property type="entry name" value="PROFILIN"/>
</dbReference>
<evidence type="ECO:0000256" key="4">
    <source>
        <dbReference type="ARBA" id="ARBA00023203"/>
    </source>
</evidence>
<comment type="subcellular location">
    <subcellularLocation>
        <location evidence="1">Cytoplasm</location>
        <location evidence="1">Cytoskeleton</location>
    </subcellularLocation>
</comment>
<dbReference type="PANTHER" id="PTHR11604:SF0">
    <property type="entry name" value="PROFILIN"/>
    <property type="match status" value="1"/>
</dbReference>
<dbReference type="GO" id="GO:0003785">
    <property type="term" value="F:actin monomer binding"/>
    <property type="evidence" value="ECO:0007669"/>
    <property type="project" value="TreeGrafter"/>
</dbReference>
<evidence type="ECO:0000256" key="5">
    <source>
        <dbReference type="ARBA" id="ARBA00023212"/>
    </source>
</evidence>
<dbReference type="Proteomes" id="UP000325433">
    <property type="component" value="Unassembled WGS sequence"/>
</dbReference>
<dbReference type="GO" id="GO:0005856">
    <property type="term" value="C:cytoskeleton"/>
    <property type="evidence" value="ECO:0007669"/>
    <property type="project" value="UniProtKB-SubCell"/>
</dbReference>
<keyword evidence="5" id="KW-0206">Cytoskeleton</keyword>
<dbReference type="SMART" id="SM00392">
    <property type="entry name" value="PROF"/>
    <property type="match status" value="1"/>
</dbReference>
<name>A0A5N6W6L2_9EURO</name>
<dbReference type="PANTHER" id="PTHR11604">
    <property type="entry name" value="PROFILIN"/>
    <property type="match status" value="1"/>
</dbReference>
<organism evidence="7 8">
    <name type="scientific">Aspergillus transmontanensis</name>
    <dbReference type="NCBI Taxonomy" id="1034304"/>
    <lineage>
        <taxon>Eukaryota</taxon>
        <taxon>Fungi</taxon>
        <taxon>Dikarya</taxon>
        <taxon>Ascomycota</taxon>
        <taxon>Pezizomycotina</taxon>
        <taxon>Eurotiomycetes</taxon>
        <taxon>Eurotiomycetidae</taxon>
        <taxon>Eurotiales</taxon>
        <taxon>Aspergillaceae</taxon>
        <taxon>Aspergillus</taxon>
        <taxon>Aspergillus subgen. Circumdati</taxon>
    </lineage>
</organism>
<keyword evidence="8" id="KW-1185">Reference proteome</keyword>
<evidence type="ECO:0000256" key="2">
    <source>
        <dbReference type="ARBA" id="ARBA00010058"/>
    </source>
</evidence>
<comment type="similarity">
    <text evidence="2 6">Belongs to the profilin family.</text>
</comment>
<reference evidence="8" key="1">
    <citation type="submission" date="2019-04" db="EMBL/GenBank/DDBJ databases">
        <title>Friends and foes A comparative genomics studyof 23 Aspergillus species from section Flavi.</title>
        <authorList>
            <consortium name="DOE Joint Genome Institute"/>
            <person name="Kjaerbolling I."/>
            <person name="Vesth T."/>
            <person name="Frisvad J.C."/>
            <person name="Nybo J.L."/>
            <person name="Theobald S."/>
            <person name="Kildgaard S."/>
            <person name="Isbrandt T."/>
            <person name="Kuo A."/>
            <person name="Sato A."/>
            <person name="Lyhne E.K."/>
            <person name="Kogle M.E."/>
            <person name="Wiebenga A."/>
            <person name="Kun R.S."/>
            <person name="Lubbers R.J."/>
            <person name="Makela M.R."/>
            <person name="Barry K."/>
            <person name="Chovatia M."/>
            <person name="Clum A."/>
            <person name="Daum C."/>
            <person name="Haridas S."/>
            <person name="He G."/>
            <person name="LaButti K."/>
            <person name="Lipzen A."/>
            <person name="Mondo S."/>
            <person name="Riley R."/>
            <person name="Salamov A."/>
            <person name="Simmons B.A."/>
            <person name="Magnuson J.K."/>
            <person name="Henrissat B."/>
            <person name="Mortensen U.H."/>
            <person name="Larsen T.O."/>
            <person name="Devries R.P."/>
            <person name="Grigoriev I.V."/>
            <person name="Machida M."/>
            <person name="Baker S.E."/>
            <person name="Andersen M.R."/>
        </authorList>
    </citation>
    <scope>NUCLEOTIDE SEQUENCE [LARGE SCALE GENOMIC DNA]</scope>
    <source>
        <strain evidence="8">CBS 130015</strain>
    </source>
</reference>
<keyword evidence="4 6" id="KW-0009">Actin-binding</keyword>
<proteinExistence type="inferred from homology"/>
<evidence type="ECO:0000256" key="1">
    <source>
        <dbReference type="ARBA" id="ARBA00004245"/>
    </source>
</evidence>
<sequence>MSWQSYVDNSLLGSSHIDKCAIFPKEGYNIWAMSLGFKATPDEIQSILKGFSDASFLNSNGIYLDGQKYLVVTANERTIYGRKALISAQSPEGVEQEKATATVEGLRDYLIGMGY</sequence>
<dbReference type="InterPro" id="IPR005455">
    <property type="entry name" value="PFN_euk"/>
</dbReference>
<dbReference type="InterPro" id="IPR027310">
    <property type="entry name" value="Profilin_CS"/>
</dbReference>
<dbReference type="Pfam" id="PF00235">
    <property type="entry name" value="Profilin"/>
    <property type="match status" value="1"/>
</dbReference>
<evidence type="ECO:0000313" key="8">
    <source>
        <dbReference type="Proteomes" id="UP000325433"/>
    </source>
</evidence>
<dbReference type="GO" id="GO:0005938">
    <property type="term" value="C:cell cortex"/>
    <property type="evidence" value="ECO:0007669"/>
    <property type="project" value="TreeGrafter"/>
</dbReference>
<dbReference type="EMBL" id="ML738307">
    <property type="protein sequence ID" value="KAE8316272.1"/>
    <property type="molecule type" value="Genomic_DNA"/>
</dbReference>
<dbReference type="CDD" id="cd00148">
    <property type="entry name" value="PROF"/>
    <property type="match status" value="1"/>
</dbReference>
<evidence type="ECO:0000313" key="7">
    <source>
        <dbReference type="EMBL" id="KAE8316272.1"/>
    </source>
</evidence>
<dbReference type="Gene3D" id="3.30.450.30">
    <property type="entry name" value="Dynein light chain 2a, cytoplasmic"/>
    <property type="match status" value="1"/>
</dbReference>
<keyword evidence="3" id="KW-0963">Cytoplasm</keyword>
<gene>
    <name evidence="7" type="ORF">BDV41DRAFT_562237</name>
</gene>
<dbReference type="SUPFAM" id="SSF55770">
    <property type="entry name" value="Profilin (actin-binding protein)"/>
    <property type="match status" value="1"/>
</dbReference>
<dbReference type="InterPro" id="IPR036140">
    <property type="entry name" value="PFN_sf"/>
</dbReference>
<dbReference type="AlphaFoldDB" id="A0A5N6W6L2"/>
<protein>
    <recommendedName>
        <fullName evidence="6">Profilin</fullName>
    </recommendedName>
</protein>